<evidence type="ECO:0000313" key="4">
    <source>
        <dbReference type="EMBL" id="MFC0546174.1"/>
    </source>
</evidence>
<dbReference type="Pfam" id="PF13240">
    <property type="entry name" value="Zn_Ribbon_1"/>
    <property type="match status" value="1"/>
</dbReference>
<proteinExistence type="predicted"/>
<comment type="caution">
    <text evidence="4">The sequence shown here is derived from an EMBL/GenBank/DDBJ whole genome shotgun (WGS) entry which is preliminary data.</text>
</comment>
<evidence type="ECO:0000256" key="1">
    <source>
        <dbReference type="SAM" id="MobiDB-lite"/>
    </source>
</evidence>
<keyword evidence="2" id="KW-0812">Transmembrane</keyword>
<feature type="compositionally biased region" description="Low complexity" evidence="1">
    <location>
        <begin position="90"/>
        <end position="123"/>
    </location>
</feature>
<reference evidence="4 5" key="1">
    <citation type="submission" date="2024-09" db="EMBL/GenBank/DDBJ databases">
        <authorList>
            <person name="Sun Q."/>
            <person name="Mori K."/>
        </authorList>
    </citation>
    <scope>NUCLEOTIDE SEQUENCE [LARGE SCALE GENOMIC DNA]</scope>
    <source>
        <strain evidence="4 5">TBRC 1432</strain>
    </source>
</reference>
<feature type="transmembrane region" description="Helical" evidence="2">
    <location>
        <begin position="62"/>
        <end position="85"/>
    </location>
</feature>
<feature type="region of interest" description="Disordered" evidence="1">
    <location>
        <begin position="90"/>
        <end position="132"/>
    </location>
</feature>
<dbReference type="EMBL" id="JBHLUD010000011">
    <property type="protein sequence ID" value="MFC0546174.1"/>
    <property type="molecule type" value="Genomic_DNA"/>
</dbReference>
<dbReference type="Proteomes" id="UP001589810">
    <property type="component" value="Unassembled WGS sequence"/>
</dbReference>
<gene>
    <name evidence="4" type="ORF">ACFFH7_31980</name>
</gene>
<sequence length="250" mass="26718">MTPCPTCGRELGPHARFCGSCGTPVAQQPQPQQPLPPEPQTIPQPTQYPPPVQSRHSAPRSLLLPIVAGVAVLALATTGVVVFLLPRSTSEAQPPATTSSAPTTTTTFTTTVTTTTETTTTTTPRPPTESDLQEQARADHDTVETLVGQWVPQISSKKPGLVVNGVQFGYPEIMADYQSLKARFPQAVLLNSNDYTNFSGKDFWVTVQATTFGTADEANAWCDQQGFATDDCYASRLMHTGGPAGNSKTR</sequence>
<evidence type="ECO:0000256" key="2">
    <source>
        <dbReference type="SAM" id="Phobius"/>
    </source>
</evidence>
<evidence type="ECO:0000313" key="5">
    <source>
        <dbReference type="Proteomes" id="UP001589810"/>
    </source>
</evidence>
<feature type="region of interest" description="Disordered" evidence="1">
    <location>
        <begin position="23"/>
        <end position="56"/>
    </location>
</feature>
<keyword evidence="2" id="KW-1133">Transmembrane helix</keyword>
<name>A0ABV6N0T8_9PSEU</name>
<feature type="compositionally biased region" description="Pro residues" evidence="1">
    <location>
        <begin position="31"/>
        <end position="52"/>
    </location>
</feature>
<accession>A0ABV6N0T8</accession>
<evidence type="ECO:0000259" key="3">
    <source>
        <dbReference type="Pfam" id="PF13240"/>
    </source>
</evidence>
<keyword evidence="2" id="KW-0472">Membrane</keyword>
<feature type="domain" description="Zinc-ribbon" evidence="3">
    <location>
        <begin position="4"/>
        <end position="25"/>
    </location>
</feature>
<protein>
    <submittedName>
        <fullName evidence="4">Zinc-ribbon domain-containing protein</fullName>
    </submittedName>
</protein>
<keyword evidence="5" id="KW-1185">Reference proteome</keyword>
<dbReference type="RefSeq" id="WP_273943272.1">
    <property type="nucleotide sequence ID" value="NZ_CP097263.1"/>
</dbReference>
<dbReference type="InterPro" id="IPR026870">
    <property type="entry name" value="Zinc_ribbon_dom"/>
</dbReference>
<organism evidence="4 5">
    <name type="scientific">Kutzneria chonburiensis</name>
    <dbReference type="NCBI Taxonomy" id="1483604"/>
    <lineage>
        <taxon>Bacteria</taxon>
        <taxon>Bacillati</taxon>
        <taxon>Actinomycetota</taxon>
        <taxon>Actinomycetes</taxon>
        <taxon>Pseudonocardiales</taxon>
        <taxon>Pseudonocardiaceae</taxon>
        <taxon>Kutzneria</taxon>
    </lineage>
</organism>